<evidence type="ECO:0000313" key="8">
    <source>
        <dbReference type="EMBL" id="JAS09370.1"/>
    </source>
</evidence>
<proteinExistence type="inferred from homology"/>
<dbReference type="Pfam" id="PF00648">
    <property type="entry name" value="Peptidase_C2"/>
    <property type="match status" value="1"/>
</dbReference>
<keyword evidence="3" id="KW-0378">Hydrolase</keyword>
<keyword evidence="4" id="KW-0788">Thiol protease</keyword>
<accession>A0A1B6C812</accession>
<dbReference type="GO" id="GO:0005737">
    <property type="term" value="C:cytoplasm"/>
    <property type="evidence" value="ECO:0007669"/>
    <property type="project" value="TreeGrafter"/>
</dbReference>
<evidence type="ECO:0000256" key="1">
    <source>
        <dbReference type="ARBA" id="ARBA00007623"/>
    </source>
</evidence>
<dbReference type="InterPro" id="IPR000169">
    <property type="entry name" value="Pept_cys_AS"/>
</dbReference>
<dbReference type="GO" id="GO:0006508">
    <property type="term" value="P:proteolysis"/>
    <property type="evidence" value="ECO:0007669"/>
    <property type="project" value="UniProtKB-KW"/>
</dbReference>
<dbReference type="InterPro" id="IPR038765">
    <property type="entry name" value="Papain-like_cys_pep_sf"/>
</dbReference>
<organism evidence="8">
    <name type="scientific">Clastoptera arizonana</name>
    <name type="common">Arizona spittle bug</name>
    <dbReference type="NCBI Taxonomy" id="38151"/>
    <lineage>
        <taxon>Eukaryota</taxon>
        <taxon>Metazoa</taxon>
        <taxon>Ecdysozoa</taxon>
        <taxon>Arthropoda</taxon>
        <taxon>Hexapoda</taxon>
        <taxon>Insecta</taxon>
        <taxon>Pterygota</taxon>
        <taxon>Neoptera</taxon>
        <taxon>Paraneoptera</taxon>
        <taxon>Hemiptera</taxon>
        <taxon>Auchenorrhyncha</taxon>
        <taxon>Cercopoidea</taxon>
        <taxon>Clastopteridae</taxon>
        <taxon>Clastoptera</taxon>
    </lineage>
</organism>
<gene>
    <name evidence="8" type="ORF">g.19729</name>
</gene>
<dbReference type="SMART" id="SM00230">
    <property type="entry name" value="CysPc"/>
    <property type="match status" value="1"/>
</dbReference>
<feature type="non-terminal residue" evidence="8">
    <location>
        <position position="254"/>
    </location>
</feature>
<dbReference type="PANTHER" id="PTHR10183">
    <property type="entry name" value="CALPAIN"/>
    <property type="match status" value="1"/>
</dbReference>
<dbReference type="PRINTS" id="PR00704">
    <property type="entry name" value="CALPAIN"/>
</dbReference>
<feature type="active site" evidence="5">
    <location>
        <position position="184"/>
    </location>
</feature>
<dbReference type="PROSITE" id="PS00139">
    <property type="entry name" value="THIOL_PROTEASE_CYS"/>
    <property type="match status" value="1"/>
</dbReference>
<comment type="caution">
    <text evidence="6">Lacks conserved residue(s) required for the propagation of feature annotation.</text>
</comment>
<name>A0A1B6C812_9HEMI</name>
<dbReference type="EMBL" id="GEDC01027928">
    <property type="protein sequence ID" value="JAS09370.1"/>
    <property type="molecule type" value="Transcribed_RNA"/>
</dbReference>
<dbReference type="AlphaFoldDB" id="A0A1B6C812"/>
<feature type="non-terminal residue" evidence="8">
    <location>
        <position position="1"/>
    </location>
</feature>
<evidence type="ECO:0000256" key="6">
    <source>
        <dbReference type="PROSITE-ProRule" id="PRU00239"/>
    </source>
</evidence>
<dbReference type="InterPro" id="IPR001300">
    <property type="entry name" value="Peptidase_C2_calpain_cat"/>
</dbReference>
<evidence type="ECO:0000256" key="4">
    <source>
        <dbReference type="ARBA" id="ARBA00022807"/>
    </source>
</evidence>
<feature type="domain" description="Calpain catalytic" evidence="7">
    <location>
        <begin position="130"/>
        <end position="254"/>
    </location>
</feature>
<keyword evidence="2" id="KW-0645">Protease</keyword>
<evidence type="ECO:0000256" key="3">
    <source>
        <dbReference type="ARBA" id="ARBA00022801"/>
    </source>
</evidence>
<comment type="similarity">
    <text evidence="1">Belongs to the peptidase C2 family.</text>
</comment>
<dbReference type="PROSITE" id="PS50203">
    <property type="entry name" value="CALPAIN_CAT"/>
    <property type="match status" value="1"/>
</dbReference>
<evidence type="ECO:0000259" key="7">
    <source>
        <dbReference type="PROSITE" id="PS50203"/>
    </source>
</evidence>
<protein>
    <recommendedName>
        <fullName evidence="7">Calpain catalytic domain-containing protein</fullName>
    </recommendedName>
</protein>
<sequence>PIRTDQFCLRVQGKVSLTACEGVCNIVLSFSLPVCCASVVLWFKKMGAEDEADQPLNLIINGVQSLVEDFVRNKLGKDTFIKTVREVKTVLPSLHNFKVLGEKGSGFRPRADGFQDFQKLRDKCLAEGKLFEDPEFDACDSSLFFRTPPRSLEWKRPMEIAENPRLFVEGATRFDVQQGELGDCWLLAAVANLTLSDNLFQQVVPDDQSFEDKYAGIFHFRFWQYGRWIDVVIDDRLPTYYGKLVYLHSSQENE</sequence>
<evidence type="ECO:0000256" key="2">
    <source>
        <dbReference type="ARBA" id="ARBA00022670"/>
    </source>
</evidence>
<reference evidence="8" key="1">
    <citation type="submission" date="2015-12" db="EMBL/GenBank/DDBJ databases">
        <title>De novo transcriptome assembly of four potential Pierce s Disease insect vectors from Arizona vineyards.</title>
        <authorList>
            <person name="Tassone E.E."/>
        </authorList>
    </citation>
    <scope>NUCLEOTIDE SEQUENCE</scope>
</reference>
<dbReference type="PANTHER" id="PTHR10183:SF433">
    <property type="entry name" value="CALPAIN-A-RELATED"/>
    <property type="match status" value="1"/>
</dbReference>
<dbReference type="GO" id="GO:0004198">
    <property type="term" value="F:calcium-dependent cysteine-type endopeptidase activity"/>
    <property type="evidence" value="ECO:0007669"/>
    <property type="project" value="InterPro"/>
</dbReference>
<evidence type="ECO:0000256" key="5">
    <source>
        <dbReference type="PIRSR" id="PIRSR622684-1"/>
    </source>
</evidence>
<dbReference type="InterPro" id="IPR022684">
    <property type="entry name" value="Calpain_cysteine_protease"/>
</dbReference>
<dbReference type="SUPFAM" id="SSF54001">
    <property type="entry name" value="Cysteine proteinases"/>
    <property type="match status" value="1"/>
</dbReference>